<feature type="compositionally biased region" description="Basic and acidic residues" evidence="1">
    <location>
        <begin position="8"/>
        <end position="22"/>
    </location>
</feature>
<feature type="compositionally biased region" description="Basic and acidic residues" evidence="1">
    <location>
        <begin position="56"/>
        <end position="72"/>
    </location>
</feature>
<comment type="caution">
    <text evidence="2">The sequence shown here is derived from an EMBL/GenBank/DDBJ whole genome shotgun (WGS) entry which is preliminary data.</text>
</comment>
<feature type="region of interest" description="Disordered" evidence="1">
    <location>
        <begin position="140"/>
        <end position="251"/>
    </location>
</feature>
<feature type="compositionally biased region" description="Polar residues" evidence="1">
    <location>
        <begin position="457"/>
        <end position="467"/>
    </location>
</feature>
<feature type="compositionally biased region" description="Polar residues" evidence="1">
    <location>
        <begin position="334"/>
        <end position="348"/>
    </location>
</feature>
<keyword evidence="3" id="KW-1185">Reference proteome</keyword>
<proteinExistence type="predicted"/>
<evidence type="ECO:0000313" key="2">
    <source>
        <dbReference type="EMBL" id="KAG0289867.1"/>
    </source>
</evidence>
<feature type="compositionally biased region" description="Polar residues" evidence="1">
    <location>
        <begin position="171"/>
        <end position="199"/>
    </location>
</feature>
<feature type="compositionally biased region" description="Polar residues" evidence="1">
    <location>
        <begin position="475"/>
        <end position="489"/>
    </location>
</feature>
<sequence>MSTNRRRSVIDALDKTRQEHPHPTPPTTTANAPLPLSRVASKDVTDEILEQSEAVHLPKDESEKEENKEKLTSHSTTATHPGTTTTWQPLASKSSNQLPSSSVTTGHGYGAQDLHDKPSVLPEILPGFKDRMADIHHATLKSVSDVTPSHGPSSGEEGGKWTSGTMFPAMTPSTAGGFQNPFNTGSVSHQQQHGYNHTGSAEEEATRKIARSSILYESADLEESTTSLSDNDPHQSHPPSTTTTVYDPIGGTSTTTAATMYDPIGGTSTTAAATMYDPIGGTSTTTSSTLVQGGQGGRRWSHELSPEKAGLVGSVLSVAGLVKDVVLDKIQQRPPASSTARTHQQNPLTEADEKQVAAGVAFGGSEESGDQTILLDGLLHHRQQHEAERAAAAAVTTASNTPGVEAEELLKAAPAAGKEHQKSIFHLAANPETRKSMLLDHPESLGYHGTGGVGAKDQQSMGDSTSLAAALGVQHQRSAGAQDLSKTSR</sequence>
<name>A0ABQ7K202_9FUNG</name>
<dbReference type="Proteomes" id="UP001194696">
    <property type="component" value="Unassembled WGS sequence"/>
</dbReference>
<accession>A0ABQ7K202</accession>
<feature type="compositionally biased region" description="Low complexity" evidence="1">
    <location>
        <begin position="73"/>
        <end position="86"/>
    </location>
</feature>
<dbReference type="EMBL" id="JAAAIM010000323">
    <property type="protein sequence ID" value="KAG0289867.1"/>
    <property type="molecule type" value="Genomic_DNA"/>
</dbReference>
<evidence type="ECO:0000313" key="3">
    <source>
        <dbReference type="Proteomes" id="UP001194696"/>
    </source>
</evidence>
<reference evidence="2 3" key="1">
    <citation type="journal article" date="2020" name="Fungal Divers.">
        <title>Resolving the Mortierellaceae phylogeny through synthesis of multi-gene phylogenetics and phylogenomics.</title>
        <authorList>
            <person name="Vandepol N."/>
            <person name="Liber J."/>
            <person name="Desiro A."/>
            <person name="Na H."/>
            <person name="Kennedy M."/>
            <person name="Barry K."/>
            <person name="Grigoriev I.V."/>
            <person name="Miller A.N."/>
            <person name="O'Donnell K."/>
            <person name="Stajich J.E."/>
            <person name="Bonito G."/>
        </authorList>
    </citation>
    <scope>NUCLEOTIDE SEQUENCE [LARGE SCALE GENOMIC DNA]</scope>
    <source>
        <strain evidence="2 3">AD045</strain>
    </source>
</reference>
<feature type="region of interest" description="Disordered" evidence="1">
    <location>
        <begin position="1"/>
        <end position="118"/>
    </location>
</feature>
<feature type="region of interest" description="Disordered" evidence="1">
    <location>
        <begin position="332"/>
        <end position="355"/>
    </location>
</feature>
<organism evidence="2 3">
    <name type="scientific">Linnemannia gamsii</name>
    <dbReference type="NCBI Taxonomy" id="64522"/>
    <lineage>
        <taxon>Eukaryota</taxon>
        <taxon>Fungi</taxon>
        <taxon>Fungi incertae sedis</taxon>
        <taxon>Mucoromycota</taxon>
        <taxon>Mortierellomycotina</taxon>
        <taxon>Mortierellomycetes</taxon>
        <taxon>Mortierellales</taxon>
        <taxon>Mortierellaceae</taxon>
        <taxon>Linnemannia</taxon>
    </lineage>
</organism>
<feature type="region of interest" description="Disordered" evidence="1">
    <location>
        <begin position="441"/>
        <end position="489"/>
    </location>
</feature>
<gene>
    <name evidence="2" type="ORF">BGZ96_006652</name>
</gene>
<feature type="compositionally biased region" description="Polar residues" evidence="1">
    <location>
        <begin position="87"/>
        <end position="105"/>
    </location>
</feature>
<protein>
    <submittedName>
        <fullName evidence="2">Uncharacterized protein</fullName>
    </submittedName>
</protein>
<feature type="compositionally biased region" description="Low complexity" evidence="1">
    <location>
        <begin position="27"/>
        <end position="36"/>
    </location>
</feature>
<evidence type="ECO:0000256" key="1">
    <source>
        <dbReference type="SAM" id="MobiDB-lite"/>
    </source>
</evidence>